<evidence type="ECO:0000313" key="3">
    <source>
        <dbReference type="Proteomes" id="UP001215712"/>
    </source>
</evidence>
<accession>A0AAD6MQG1</accession>
<name>A0AAD6MQG1_9EURO</name>
<reference evidence="2" key="1">
    <citation type="journal article" date="2023" name="IMA Fungus">
        <title>Comparative genomic study of the Penicillium genus elucidates a diverse pangenome and 15 lateral gene transfer events.</title>
        <authorList>
            <person name="Petersen C."/>
            <person name="Sorensen T."/>
            <person name="Nielsen M.R."/>
            <person name="Sondergaard T.E."/>
            <person name="Sorensen J.L."/>
            <person name="Fitzpatrick D.A."/>
            <person name="Frisvad J.C."/>
            <person name="Nielsen K.L."/>
        </authorList>
    </citation>
    <scope>NUCLEOTIDE SEQUENCE</scope>
    <source>
        <strain evidence="2">IBT 17514</strain>
    </source>
</reference>
<feature type="transmembrane region" description="Helical" evidence="1">
    <location>
        <begin position="83"/>
        <end position="103"/>
    </location>
</feature>
<keyword evidence="1" id="KW-1133">Transmembrane helix</keyword>
<evidence type="ECO:0000313" key="2">
    <source>
        <dbReference type="EMBL" id="KAJ5703535.1"/>
    </source>
</evidence>
<comment type="caution">
    <text evidence="2">The sequence shown here is derived from an EMBL/GenBank/DDBJ whole genome shotgun (WGS) entry which is preliminary data.</text>
</comment>
<proteinExistence type="predicted"/>
<keyword evidence="1" id="KW-0812">Transmembrane</keyword>
<keyword evidence="3" id="KW-1185">Reference proteome</keyword>
<sequence length="164" mass="19374">MTSNKVHSVPNIVRPVRTYLGGLRHPSPKVDLEAQVPERKVYKYDQSDIPKGWKLLYRRIPWWLPEEKCDKLKKERKGLWHTIMWWTFFIAVGLIFTIGMWILTHQAPQPRPSPVSECKAVETPETQEHHNIEDFRGPEQLEEEIKSWVYVPVKDQVVEDAQHV</sequence>
<protein>
    <submittedName>
        <fullName evidence="2">Uncharacterized protein</fullName>
    </submittedName>
</protein>
<dbReference type="Proteomes" id="UP001215712">
    <property type="component" value="Unassembled WGS sequence"/>
</dbReference>
<keyword evidence="1" id="KW-0472">Membrane</keyword>
<reference evidence="2" key="2">
    <citation type="submission" date="2023-01" db="EMBL/GenBank/DDBJ databases">
        <authorList>
            <person name="Petersen C."/>
        </authorList>
    </citation>
    <scope>NUCLEOTIDE SEQUENCE</scope>
    <source>
        <strain evidence="2">IBT 17514</strain>
    </source>
</reference>
<dbReference type="EMBL" id="JAQJAN010000021">
    <property type="protein sequence ID" value="KAJ5703535.1"/>
    <property type="molecule type" value="Genomic_DNA"/>
</dbReference>
<organism evidence="2 3">
    <name type="scientific">Penicillium malachiteum</name>
    <dbReference type="NCBI Taxonomy" id="1324776"/>
    <lineage>
        <taxon>Eukaryota</taxon>
        <taxon>Fungi</taxon>
        <taxon>Dikarya</taxon>
        <taxon>Ascomycota</taxon>
        <taxon>Pezizomycotina</taxon>
        <taxon>Eurotiomycetes</taxon>
        <taxon>Eurotiomycetidae</taxon>
        <taxon>Eurotiales</taxon>
        <taxon>Aspergillaceae</taxon>
        <taxon>Penicillium</taxon>
    </lineage>
</organism>
<evidence type="ECO:0000256" key="1">
    <source>
        <dbReference type="SAM" id="Phobius"/>
    </source>
</evidence>
<dbReference type="AlphaFoldDB" id="A0AAD6MQG1"/>
<gene>
    <name evidence="2" type="ORF">N7493_011460</name>
</gene>